<evidence type="ECO:0000313" key="1">
    <source>
        <dbReference type="EMBL" id="KAF7388984.1"/>
    </source>
</evidence>
<sequence>MGHHGVLDEGVETLGRAFLEGSTVFPFENELVVCLKLEHRYNSSSNIAVSLNDYYLLASTFTFSLAPYKMRNVIYRHYMNLDFIGKRKSALVWMPWREDSNKLRILWSTPPVKILRKNLSFKSLYT</sequence>
<keyword evidence="2" id="KW-1185">Reference proteome</keyword>
<accession>A0A834MZ14</accession>
<comment type="caution">
    <text evidence="1">The sequence shown here is derived from an EMBL/GenBank/DDBJ whole genome shotgun (WGS) entry which is preliminary data.</text>
</comment>
<protein>
    <submittedName>
        <fullName evidence="1">Uncharacterized protein</fullName>
    </submittedName>
</protein>
<gene>
    <name evidence="1" type="ORF">HZH66_010121</name>
</gene>
<proteinExistence type="predicted"/>
<dbReference type="EMBL" id="JACSEA010000011">
    <property type="protein sequence ID" value="KAF7388984.1"/>
    <property type="molecule type" value="Genomic_DNA"/>
</dbReference>
<reference evidence="1" key="1">
    <citation type="journal article" date="2020" name="G3 (Bethesda)">
        <title>High-Quality Assemblies for Three Invasive Social Wasps from the &lt;i&gt;Vespula&lt;/i&gt; Genus.</title>
        <authorList>
            <person name="Harrop T.W.R."/>
            <person name="Guhlin J."/>
            <person name="McLaughlin G.M."/>
            <person name="Permina E."/>
            <person name="Stockwell P."/>
            <person name="Gilligan J."/>
            <person name="Le Lec M.F."/>
            <person name="Gruber M.A.M."/>
            <person name="Quinn O."/>
            <person name="Lovegrove M."/>
            <person name="Duncan E.J."/>
            <person name="Remnant E.J."/>
            <person name="Van Eeckhoven J."/>
            <person name="Graham B."/>
            <person name="Knapp R.A."/>
            <person name="Langford K.W."/>
            <person name="Kronenberg Z."/>
            <person name="Press M.O."/>
            <person name="Eacker S.M."/>
            <person name="Wilson-Rankin E.E."/>
            <person name="Purcell J."/>
            <person name="Lester P.J."/>
            <person name="Dearden P.K."/>
        </authorList>
    </citation>
    <scope>NUCLEOTIDE SEQUENCE</scope>
    <source>
        <strain evidence="1">Marl-1</strain>
    </source>
</reference>
<name>A0A834MZ14_VESVU</name>
<organism evidence="1 2">
    <name type="scientific">Vespula vulgaris</name>
    <name type="common">Yellow jacket</name>
    <name type="synonym">Wasp</name>
    <dbReference type="NCBI Taxonomy" id="7454"/>
    <lineage>
        <taxon>Eukaryota</taxon>
        <taxon>Metazoa</taxon>
        <taxon>Ecdysozoa</taxon>
        <taxon>Arthropoda</taxon>
        <taxon>Hexapoda</taxon>
        <taxon>Insecta</taxon>
        <taxon>Pterygota</taxon>
        <taxon>Neoptera</taxon>
        <taxon>Endopterygota</taxon>
        <taxon>Hymenoptera</taxon>
        <taxon>Apocrita</taxon>
        <taxon>Aculeata</taxon>
        <taxon>Vespoidea</taxon>
        <taxon>Vespidae</taxon>
        <taxon>Vespinae</taxon>
        <taxon>Vespula</taxon>
    </lineage>
</organism>
<dbReference type="Proteomes" id="UP000614350">
    <property type="component" value="Unassembled WGS sequence"/>
</dbReference>
<evidence type="ECO:0000313" key="2">
    <source>
        <dbReference type="Proteomes" id="UP000614350"/>
    </source>
</evidence>
<dbReference type="AlphaFoldDB" id="A0A834MZ14"/>